<comment type="caution">
    <text evidence="2">The sequence shown here is derived from an EMBL/GenBank/DDBJ whole genome shotgun (WGS) entry which is preliminary data.</text>
</comment>
<sequence>MKKFSIRSKWIMFFCIGLLTFFLSGYILRGIHPPESIYLMLLVYWVLFGTGILVCKNRSSVFVAKAFIISFMALLLISAGFFVWSAYSHMNSTTIDADLLETIPEEFVVVTEEELNEYPSLKEAIATLSYVKADPDEWMQTIEFLDSKGSHVIKVGDAYYQVVFSTA</sequence>
<protein>
    <submittedName>
        <fullName evidence="2">Uncharacterized protein</fullName>
    </submittedName>
</protein>
<evidence type="ECO:0000313" key="3">
    <source>
        <dbReference type="Proteomes" id="UP001056766"/>
    </source>
</evidence>
<keyword evidence="3" id="KW-1185">Reference proteome</keyword>
<feature type="transmembrane region" description="Helical" evidence="1">
    <location>
        <begin position="12"/>
        <end position="31"/>
    </location>
</feature>
<dbReference type="Proteomes" id="UP001056766">
    <property type="component" value="Unassembled WGS sequence"/>
</dbReference>
<evidence type="ECO:0000256" key="1">
    <source>
        <dbReference type="SAM" id="Phobius"/>
    </source>
</evidence>
<dbReference type="EMBL" id="JAGSOI010000064">
    <property type="protein sequence ID" value="MCM1987685.1"/>
    <property type="molecule type" value="Genomic_DNA"/>
</dbReference>
<feature type="transmembrane region" description="Helical" evidence="1">
    <location>
        <begin position="67"/>
        <end position="87"/>
    </location>
</feature>
<organism evidence="2 3">
    <name type="scientific">Methanococcoides seepicolus</name>
    <dbReference type="NCBI Taxonomy" id="2828780"/>
    <lineage>
        <taxon>Archaea</taxon>
        <taxon>Methanobacteriati</taxon>
        <taxon>Methanobacteriota</taxon>
        <taxon>Stenosarchaea group</taxon>
        <taxon>Methanomicrobia</taxon>
        <taxon>Methanosarcinales</taxon>
        <taxon>Methanosarcinaceae</taxon>
        <taxon>Methanococcoides</taxon>
    </lineage>
</organism>
<keyword evidence="1" id="KW-0812">Transmembrane</keyword>
<accession>A0A9E5DBJ7</accession>
<proteinExistence type="predicted"/>
<reference evidence="2" key="1">
    <citation type="journal article" date="2021" name="mSystems">
        <title>Bacteria and Archaea Synergistically Convert Glycine Betaine to Biogenic Methane in the Formosa Cold Seep of the South China Sea.</title>
        <authorList>
            <person name="Li L."/>
            <person name="Zhang W."/>
            <person name="Zhang S."/>
            <person name="Song L."/>
            <person name="Sun Q."/>
            <person name="Zhang H."/>
            <person name="Xiang H."/>
            <person name="Dong X."/>
        </authorList>
    </citation>
    <scope>NUCLEOTIDE SEQUENCE</scope>
    <source>
        <strain evidence="2">LLY</strain>
    </source>
</reference>
<dbReference type="AlphaFoldDB" id="A0A9E5DBJ7"/>
<name>A0A9E5DBJ7_9EURY</name>
<keyword evidence="1" id="KW-1133">Transmembrane helix</keyword>
<keyword evidence="1" id="KW-0472">Membrane</keyword>
<gene>
    <name evidence="2" type="ORF">KDK67_11955</name>
</gene>
<dbReference type="RefSeq" id="WP_250869028.1">
    <property type="nucleotide sequence ID" value="NZ_JAGSOI010000064.1"/>
</dbReference>
<feature type="transmembrane region" description="Helical" evidence="1">
    <location>
        <begin position="37"/>
        <end position="55"/>
    </location>
</feature>
<reference evidence="2" key="2">
    <citation type="submission" date="2021-04" db="EMBL/GenBank/DDBJ databases">
        <authorList>
            <person name="Dong X."/>
        </authorList>
    </citation>
    <scope>NUCLEOTIDE SEQUENCE</scope>
    <source>
        <strain evidence="2">LLY</strain>
    </source>
</reference>
<evidence type="ECO:0000313" key="2">
    <source>
        <dbReference type="EMBL" id="MCM1987685.1"/>
    </source>
</evidence>